<dbReference type="RefSeq" id="WP_041253850.1">
    <property type="nucleotide sequence ID" value="NZ_CP092643.1"/>
</dbReference>
<evidence type="ECO:0000313" key="5">
    <source>
        <dbReference type="Proteomes" id="UP000260717"/>
    </source>
</evidence>
<evidence type="ECO:0000313" key="4">
    <source>
        <dbReference type="EMBL" id="RHI15322.1"/>
    </source>
</evidence>
<dbReference type="GeneID" id="86987477"/>
<dbReference type="EMBL" id="QSTI01000077">
    <property type="protein sequence ID" value="RGM42349.1"/>
    <property type="molecule type" value="Genomic_DNA"/>
</dbReference>
<evidence type="ECO:0000313" key="3">
    <source>
        <dbReference type="EMBL" id="RGM64716.1"/>
    </source>
</evidence>
<dbReference type="EMBL" id="QRKN01000049">
    <property type="protein sequence ID" value="RHI15322.1"/>
    <property type="molecule type" value="Genomic_DNA"/>
</dbReference>
<proteinExistence type="predicted"/>
<evidence type="ECO:0000313" key="7">
    <source>
        <dbReference type="Proteomes" id="UP000261052"/>
    </source>
</evidence>
<dbReference type="Proteomes" id="UP000285865">
    <property type="component" value="Unassembled WGS sequence"/>
</dbReference>
<dbReference type="Proteomes" id="UP000261052">
    <property type="component" value="Unassembled WGS sequence"/>
</dbReference>
<organism evidence="1 7">
    <name type="scientific">Agathobacter rectalis</name>
    <dbReference type="NCBI Taxonomy" id="39491"/>
    <lineage>
        <taxon>Bacteria</taxon>
        <taxon>Bacillati</taxon>
        <taxon>Bacillota</taxon>
        <taxon>Clostridia</taxon>
        <taxon>Lachnospirales</taxon>
        <taxon>Lachnospiraceae</taxon>
        <taxon>Agathobacter</taxon>
    </lineage>
</organism>
<accession>A0A3E4LL23</accession>
<evidence type="ECO:0000313" key="6">
    <source>
        <dbReference type="Proteomes" id="UP000260758"/>
    </source>
</evidence>
<reference evidence="5 6" key="1">
    <citation type="submission" date="2018-08" db="EMBL/GenBank/DDBJ databases">
        <title>A genome reference for cultivated species of the human gut microbiota.</title>
        <authorList>
            <person name="Zou Y."/>
            <person name="Xue W."/>
            <person name="Luo G."/>
        </authorList>
    </citation>
    <scope>NUCLEOTIDE SEQUENCE [LARGE SCALE GENOMIC DNA]</scope>
    <source>
        <strain evidence="4 8">AM16-11</strain>
        <strain evidence="3 6">OM07-13</strain>
        <strain evidence="2 5">OM08-12AT</strain>
        <strain evidence="1 7">TF11-15AC</strain>
    </source>
</reference>
<sequence>MENKVSERYLTLRERVLRYSYRDMNLSLDNDEQVYIAVFDIPLKSNIIGFQTQTLALVFGLNTHIYHGSGNVMVDLEKNAEVMKAMQSVLISSHQVLGSMEKTENIEYYESKNVRVYLKTKKGIYFKELEGDSKEDRFLLMLMNHVLGAISQIKKGKL</sequence>
<evidence type="ECO:0000313" key="1">
    <source>
        <dbReference type="EMBL" id="RGK38220.1"/>
    </source>
</evidence>
<comment type="caution">
    <text evidence="1">The sequence shown here is derived from an EMBL/GenBank/DDBJ whole genome shotgun (WGS) entry which is preliminary data.</text>
</comment>
<gene>
    <name evidence="4" type="ORF">DW172_17175</name>
    <name evidence="3" type="ORF">DXB99_19485</name>
    <name evidence="2" type="ORF">DXC13_16210</name>
    <name evidence="1" type="ORF">DXD13_15920</name>
</gene>
<evidence type="ECO:0000313" key="2">
    <source>
        <dbReference type="EMBL" id="RGM42349.1"/>
    </source>
</evidence>
<dbReference type="EMBL" id="QSTP01000056">
    <property type="protein sequence ID" value="RGM64716.1"/>
    <property type="molecule type" value="Genomic_DNA"/>
</dbReference>
<dbReference type="Proteomes" id="UP000260758">
    <property type="component" value="Unassembled WGS sequence"/>
</dbReference>
<dbReference type="EMBL" id="QSQP01000041">
    <property type="protein sequence ID" value="RGK38220.1"/>
    <property type="molecule type" value="Genomic_DNA"/>
</dbReference>
<name>A0A3E4LL23_9FIRM</name>
<protein>
    <submittedName>
        <fullName evidence="1">Uncharacterized protein</fullName>
    </submittedName>
</protein>
<dbReference type="Proteomes" id="UP000260717">
    <property type="component" value="Unassembled WGS sequence"/>
</dbReference>
<dbReference type="AlphaFoldDB" id="A0A3E4LL23"/>
<evidence type="ECO:0000313" key="8">
    <source>
        <dbReference type="Proteomes" id="UP000285865"/>
    </source>
</evidence>